<dbReference type="NCBIfam" id="NF033564">
    <property type="entry name" value="transpos_ISAs1"/>
    <property type="match status" value="1"/>
</dbReference>
<dbReference type="EMBL" id="JAFMPY010000033">
    <property type="protein sequence ID" value="MBO0906198.1"/>
    <property type="molecule type" value="Genomic_DNA"/>
</dbReference>
<dbReference type="EMBL" id="JAFMPY010000045">
    <property type="protein sequence ID" value="MBO0906479.1"/>
    <property type="molecule type" value="Genomic_DNA"/>
</dbReference>
<comment type="caution">
    <text evidence="1">The sequence shown here is derived from an EMBL/GenBank/DDBJ whole genome shotgun (WGS) entry which is preliminary data.</text>
</comment>
<gene>
    <name evidence="1" type="ORF">J1C47_09400</name>
    <name evidence="2" type="ORF">J1C47_21320</name>
    <name evidence="3" type="ORF">J1C47_22745</name>
</gene>
<name>A0ABS3J2G6_9HYPH</name>
<proteinExistence type="predicted"/>
<sequence length="83" mass="9548">EKAATAVRGHWGIENRLHWVLDVLFKDDQSRLRKGHGARNMAVVRHFALNLIRTAKDKKSLKSRRKLAGWSPDYLASLLDQTQ</sequence>
<dbReference type="PANTHER" id="PTHR30298:SF0">
    <property type="entry name" value="PROTEIN YBFL-RELATED"/>
    <property type="match status" value="1"/>
</dbReference>
<evidence type="ECO:0000313" key="1">
    <source>
        <dbReference type="EMBL" id="MBO0903855.1"/>
    </source>
</evidence>
<feature type="non-terminal residue" evidence="1">
    <location>
        <position position="1"/>
    </location>
</feature>
<organism evidence="1 4">
    <name type="scientific">Jiella sonneratiae</name>
    <dbReference type="NCBI Taxonomy" id="2816856"/>
    <lineage>
        <taxon>Bacteria</taxon>
        <taxon>Pseudomonadati</taxon>
        <taxon>Pseudomonadota</taxon>
        <taxon>Alphaproteobacteria</taxon>
        <taxon>Hyphomicrobiales</taxon>
        <taxon>Aurantimonadaceae</taxon>
        <taxon>Jiella</taxon>
    </lineage>
</organism>
<accession>A0ABS3J2G6</accession>
<dbReference type="EMBL" id="JAFMPY010000008">
    <property type="protein sequence ID" value="MBO0903855.1"/>
    <property type="molecule type" value="Genomic_DNA"/>
</dbReference>
<evidence type="ECO:0000313" key="3">
    <source>
        <dbReference type="EMBL" id="MBO0906479.1"/>
    </source>
</evidence>
<dbReference type="InterPro" id="IPR047647">
    <property type="entry name" value="ISAs1_transpos"/>
</dbReference>
<keyword evidence="4" id="KW-1185">Reference proteome</keyword>
<dbReference type="PANTHER" id="PTHR30298">
    <property type="entry name" value="H REPEAT-ASSOCIATED PREDICTED TRANSPOSASE"/>
    <property type="match status" value="1"/>
</dbReference>
<protein>
    <submittedName>
        <fullName evidence="1">ISAs1 family transposase</fullName>
    </submittedName>
</protein>
<dbReference type="InterPro" id="IPR051698">
    <property type="entry name" value="Transposase_11-like"/>
</dbReference>
<evidence type="ECO:0000313" key="2">
    <source>
        <dbReference type="EMBL" id="MBO0906198.1"/>
    </source>
</evidence>
<dbReference type="Proteomes" id="UP000664288">
    <property type="component" value="Unassembled WGS sequence"/>
</dbReference>
<reference evidence="1 4" key="1">
    <citation type="submission" date="2021-03" db="EMBL/GenBank/DDBJ databases">
        <title>Whole genome sequence of Jiella sp. MQZ13P-4.</title>
        <authorList>
            <person name="Tuo L."/>
        </authorList>
    </citation>
    <scope>NUCLEOTIDE SEQUENCE [LARGE SCALE GENOMIC DNA]</scope>
    <source>
        <strain evidence="1 4">MQZ13P-4</strain>
    </source>
</reference>
<dbReference type="RefSeq" id="WP_207350506.1">
    <property type="nucleotide sequence ID" value="NZ_JAFMPY010000008.1"/>
</dbReference>
<evidence type="ECO:0000313" key="4">
    <source>
        <dbReference type="Proteomes" id="UP000664288"/>
    </source>
</evidence>